<name>A0A5R9QIK7_9GAMM</name>
<dbReference type="EMBL" id="QLAG01000002">
    <property type="protein sequence ID" value="TLX65087.1"/>
    <property type="molecule type" value="Genomic_DNA"/>
</dbReference>
<keyword evidence="2" id="KW-1185">Reference proteome</keyword>
<proteinExistence type="predicted"/>
<dbReference type="AlphaFoldDB" id="A0A5R9QIK7"/>
<evidence type="ECO:0000313" key="1">
    <source>
        <dbReference type="EMBL" id="TLX65087.1"/>
    </source>
</evidence>
<organism evidence="1 2">
    <name type="scientific">Stutzerimonas nosocomialis</name>
    <dbReference type="NCBI Taxonomy" id="1056496"/>
    <lineage>
        <taxon>Bacteria</taxon>
        <taxon>Pseudomonadati</taxon>
        <taxon>Pseudomonadota</taxon>
        <taxon>Gammaproteobacteria</taxon>
        <taxon>Pseudomonadales</taxon>
        <taxon>Pseudomonadaceae</taxon>
        <taxon>Stutzerimonas</taxon>
    </lineage>
</organism>
<evidence type="ECO:0000313" key="2">
    <source>
        <dbReference type="Proteomes" id="UP000306753"/>
    </source>
</evidence>
<protein>
    <submittedName>
        <fullName evidence="1">Uncharacterized protein</fullName>
    </submittedName>
</protein>
<dbReference type="Proteomes" id="UP000306753">
    <property type="component" value="Unassembled WGS sequence"/>
</dbReference>
<sequence>MAIYTVKQGQLVKAADTLEQFTGRDLIDDYDQLLRSNGFVVAEEQAHAYMRYVRLTGARPSPVLHGIKYVFDVAIDNDSVEYILVTDDLGAYLDVVRMLEPLVNRGIRLEQELERETLFSQ</sequence>
<comment type="caution">
    <text evidence="1">The sequence shown here is derived from an EMBL/GenBank/DDBJ whole genome shotgun (WGS) entry which is preliminary data.</text>
</comment>
<gene>
    <name evidence="1" type="ORF">DN820_01880</name>
</gene>
<reference evidence="1 2" key="1">
    <citation type="journal article" date="2017" name="Eur. J. Clin. Microbiol. Infect. Dis.">
        <title>Uncommonly isolated clinical Pseudomonas: identification and phylogenetic assignation.</title>
        <authorList>
            <person name="Mulet M."/>
            <person name="Gomila M."/>
            <person name="Ramirez A."/>
            <person name="Cardew S."/>
            <person name="Moore E.R."/>
            <person name="Lalucat J."/>
            <person name="Garcia-Valdes E."/>
        </authorList>
    </citation>
    <scope>NUCLEOTIDE SEQUENCE [LARGE SCALE GENOMIC DNA]</scope>
    <source>
        <strain evidence="1 2">SD129</strain>
    </source>
</reference>
<accession>A0A5R9QIK7</accession>